<dbReference type="FunFam" id="3.30.70.2740:FF:000001">
    <property type="entry name" value="D-lactate dehydrogenase mitochondrial"/>
    <property type="match status" value="1"/>
</dbReference>
<dbReference type="PANTHER" id="PTHR11748:SF111">
    <property type="entry name" value="D-LACTATE DEHYDROGENASE, MITOCHONDRIAL-RELATED"/>
    <property type="match status" value="1"/>
</dbReference>
<dbReference type="FunFam" id="1.10.45.10:FF:000001">
    <property type="entry name" value="D-lactate dehydrogenase mitochondrial"/>
    <property type="match status" value="1"/>
</dbReference>
<keyword evidence="7" id="KW-0560">Oxidoreductase</keyword>
<dbReference type="Pfam" id="PF01565">
    <property type="entry name" value="FAD_binding_4"/>
    <property type="match status" value="1"/>
</dbReference>
<dbReference type="InterPro" id="IPR016171">
    <property type="entry name" value="Vanillyl_alc_oxidase_C-sub2"/>
</dbReference>
<keyword evidence="8" id="KW-0496">Mitochondrion</keyword>
<evidence type="ECO:0000256" key="10">
    <source>
        <dbReference type="ARBA" id="ARBA00051436"/>
    </source>
</evidence>
<dbReference type="InterPro" id="IPR016169">
    <property type="entry name" value="FAD-bd_PCMH_sub2"/>
</dbReference>
<dbReference type="EC" id="1.1.2.4" evidence="9"/>
<feature type="domain" description="FAD-binding PCMH-type" evidence="12">
    <location>
        <begin position="55"/>
        <end position="232"/>
    </location>
</feature>
<evidence type="ECO:0000256" key="9">
    <source>
        <dbReference type="ARBA" id="ARBA00038897"/>
    </source>
</evidence>
<dbReference type="InterPro" id="IPR016164">
    <property type="entry name" value="FAD-linked_Oxase-like_C"/>
</dbReference>
<evidence type="ECO:0000256" key="5">
    <source>
        <dbReference type="ARBA" id="ARBA00022827"/>
    </source>
</evidence>
<evidence type="ECO:0000256" key="8">
    <source>
        <dbReference type="ARBA" id="ARBA00023128"/>
    </source>
</evidence>
<dbReference type="PROSITE" id="PS51387">
    <property type="entry name" value="FAD_PCMH"/>
    <property type="match status" value="1"/>
</dbReference>
<gene>
    <name evidence="13" type="ORF">CANCADRAFT_20771</name>
</gene>
<evidence type="ECO:0000256" key="11">
    <source>
        <dbReference type="ARBA" id="ARBA00083446"/>
    </source>
</evidence>
<dbReference type="InterPro" id="IPR006094">
    <property type="entry name" value="Oxid_FAD_bind_N"/>
</dbReference>
<dbReference type="OrthoDB" id="7786253at2759"/>
<dbReference type="GO" id="GO:0071949">
    <property type="term" value="F:FAD binding"/>
    <property type="evidence" value="ECO:0007669"/>
    <property type="project" value="InterPro"/>
</dbReference>
<dbReference type="GO" id="GO:1903457">
    <property type="term" value="P:lactate catabolic process"/>
    <property type="evidence" value="ECO:0007669"/>
    <property type="project" value="EnsemblFungi"/>
</dbReference>
<organism evidence="13 14">
    <name type="scientific">Tortispora caseinolytica NRRL Y-17796</name>
    <dbReference type="NCBI Taxonomy" id="767744"/>
    <lineage>
        <taxon>Eukaryota</taxon>
        <taxon>Fungi</taxon>
        <taxon>Dikarya</taxon>
        <taxon>Ascomycota</taxon>
        <taxon>Saccharomycotina</taxon>
        <taxon>Trigonopsidomycetes</taxon>
        <taxon>Trigonopsidales</taxon>
        <taxon>Trigonopsidaceae</taxon>
        <taxon>Tortispora</taxon>
    </lineage>
</organism>
<evidence type="ECO:0000259" key="12">
    <source>
        <dbReference type="PROSITE" id="PS51387"/>
    </source>
</evidence>
<dbReference type="Pfam" id="PF02913">
    <property type="entry name" value="FAD-oxidase_C"/>
    <property type="match status" value="1"/>
</dbReference>
<dbReference type="EMBL" id="KV453841">
    <property type="protein sequence ID" value="ODV92535.1"/>
    <property type="molecule type" value="Genomic_DNA"/>
</dbReference>
<keyword evidence="4" id="KW-0285">Flavoprotein</keyword>
<evidence type="ECO:0000256" key="4">
    <source>
        <dbReference type="ARBA" id="ARBA00022630"/>
    </source>
</evidence>
<accession>A0A1E4TLA1</accession>
<name>A0A1E4TLA1_9ASCO</name>
<evidence type="ECO:0000313" key="13">
    <source>
        <dbReference type="EMBL" id="ODV92535.1"/>
    </source>
</evidence>
<dbReference type="PANTHER" id="PTHR11748">
    <property type="entry name" value="D-LACTATE DEHYDROGENASE"/>
    <property type="match status" value="1"/>
</dbReference>
<dbReference type="SUPFAM" id="SSF55103">
    <property type="entry name" value="FAD-linked oxidases, C-terminal domain"/>
    <property type="match status" value="1"/>
</dbReference>
<dbReference type="Proteomes" id="UP000095023">
    <property type="component" value="Unassembled WGS sequence"/>
</dbReference>
<evidence type="ECO:0000313" key="14">
    <source>
        <dbReference type="Proteomes" id="UP000095023"/>
    </source>
</evidence>
<sequence length="488" mass="52921">MPLKDLKTIEFGNEADFKKAFGEITKLLGKDRVSTDKDILEIHSTSSFSTHQATPDQRPQLVVYPSTTEEVSKIMSICYKHSVPVVAFGGGTSLEGHFTPTRGGVSIDFYNMGEIISILDDDLQAVVQPNVGWEELNEELANHNLFFPPDPGPGAKIGGMVGTSCSGTNAFRFGTVKDWIISLKVVLADGTVIKTRQRPMKSSAGYNLTGLFIGAEGTLGLVTEITVKLTPKPDNVSVGVFSFKTIEDSAKAVAKVVQSGIKPNAMELMDDVAMKCVNHSGETSRIWPEEQTLLFKFSGFTPRDASEQLKAVERIARAEGCTSVQLAVTPEDVDDLWAARKHALWAVQAFGGMNKRVWTTDVAVPISKLPDLVKDTRKDLDDTGLFSAVLGHVGDGNFHAIIVYEPEKIAIATAAVERMVDRAIALGGTCTGEHGVGLGKRHHLDHELGPEAVNTMRKIKLALDPKCLLNTDKVIQVDPNDKTILEAN</sequence>
<evidence type="ECO:0000256" key="7">
    <source>
        <dbReference type="ARBA" id="ARBA00023002"/>
    </source>
</evidence>
<evidence type="ECO:0000256" key="1">
    <source>
        <dbReference type="ARBA" id="ARBA00001974"/>
    </source>
</evidence>
<evidence type="ECO:0000256" key="2">
    <source>
        <dbReference type="ARBA" id="ARBA00004173"/>
    </source>
</evidence>
<comment type="subcellular location">
    <subcellularLocation>
        <location evidence="2">Mitochondrion</location>
    </subcellularLocation>
</comment>
<dbReference type="FunFam" id="3.30.465.10:FF:000014">
    <property type="entry name" value="D-lactate dehydrogenase (Cytochrome), putative"/>
    <property type="match status" value="1"/>
</dbReference>
<evidence type="ECO:0000256" key="3">
    <source>
        <dbReference type="ARBA" id="ARBA00008000"/>
    </source>
</evidence>
<keyword evidence="6" id="KW-0809">Transit peptide</keyword>
<dbReference type="InterPro" id="IPR016166">
    <property type="entry name" value="FAD-bd_PCMH"/>
</dbReference>
<keyword evidence="5" id="KW-0274">FAD</keyword>
<dbReference type="GO" id="GO:0005743">
    <property type="term" value="C:mitochondrial inner membrane"/>
    <property type="evidence" value="ECO:0007669"/>
    <property type="project" value="EnsemblFungi"/>
</dbReference>
<keyword evidence="14" id="KW-1185">Reference proteome</keyword>
<dbReference type="InterPro" id="IPR004113">
    <property type="entry name" value="FAD-bd_oxidored_4_C"/>
</dbReference>
<dbReference type="Gene3D" id="1.10.45.10">
    <property type="entry name" value="Vanillyl-alcohol Oxidase, Chain A, domain 4"/>
    <property type="match status" value="1"/>
</dbReference>
<proteinExistence type="inferred from homology"/>
<dbReference type="InterPro" id="IPR036318">
    <property type="entry name" value="FAD-bd_PCMH-like_sf"/>
</dbReference>
<dbReference type="GO" id="GO:0004458">
    <property type="term" value="F:D-lactate dehydrogenase (cytochrome) activity"/>
    <property type="evidence" value="ECO:0007669"/>
    <property type="project" value="UniProtKB-EC"/>
</dbReference>
<comment type="catalytic activity">
    <reaction evidence="10">
        <text>(R)-lactate + 2 Fe(III)-[cytochrome c] = 2 Fe(II)-[cytochrome c] + pyruvate + 2 H(+)</text>
        <dbReference type="Rhea" id="RHEA:13521"/>
        <dbReference type="Rhea" id="RHEA-COMP:10350"/>
        <dbReference type="Rhea" id="RHEA-COMP:14399"/>
        <dbReference type="ChEBI" id="CHEBI:15361"/>
        <dbReference type="ChEBI" id="CHEBI:15378"/>
        <dbReference type="ChEBI" id="CHEBI:16004"/>
        <dbReference type="ChEBI" id="CHEBI:29033"/>
        <dbReference type="ChEBI" id="CHEBI:29034"/>
        <dbReference type="EC" id="1.1.2.4"/>
    </reaction>
</comment>
<comment type="cofactor">
    <cofactor evidence="1">
        <name>FAD</name>
        <dbReference type="ChEBI" id="CHEBI:57692"/>
    </cofactor>
</comment>
<dbReference type="GO" id="GO:0008720">
    <property type="term" value="F:D-lactate dehydrogenase (NAD+) activity"/>
    <property type="evidence" value="ECO:0007669"/>
    <property type="project" value="TreeGrafter"/>
</dbReference>
<dbReference type="Gene3D" id="3.30.70.2740">
    <property type="match status" value="1"/>
</dbReference>
<reference evidence="14" key="1">
    <citation type="submission" date="2016-02" db="EMBL/GenBank/DDBJ databases">
        <title>Comparative genomics of biotechnologically important yeasts.</title>
        <authorList>
            <consortium name="DOE Joint Genome Institute"/>
            <person name="Riley R."/>
            <person name="Haridas S."/>
            <person name="Wolfe K.H."/>
            <person name="Lopes M.R."/>
            <person name="Hittinger C.T."/>
            <person name="Goker M."/>
            <person name="Salamov A."/>
            <person name="Wisecaver J."/>
            <person name="Long T.M."/>
            <person name="Aerts A.L."/>
            <person name="Barry K."/>
            <person name="Choi C."/>
            <person name="Clum A."/>
            <person name="Coughlan A.Y."/>
            <person name="Deshpande S."/>
            <person name="Douglass A.P."/>
            <person name="Hanson S.J."/>
            <person name="Klenk H.-P."/>
            <person name="Labutti K."/>
            <person name="Lapidus A."/>
            <person name="Lindquist E."/>
            <person name="Lipzen A."/>
            <person name="Meier-Kolthoff J.P."/>
            <person name="Ohm R.A."/>
            <person name="Otillar R.P."/>
            <person name="Pangilinan J."/>
            <person name="Peng Y."/>
            <person name="Rokas A."/>
            <person name="Rosa C.A."/>
            <person name="Scheuner C."/>
            <person name="Sibirny A.A."/>
            <person name="Slot J.C."/>
            <person name="Stielow J.B."/>
            <person name="Sun H."/>
            <person name="Kurtzman C.P."/>
            <person name="Blackwell M."/>
            <person name="Jeffries T.W."/>
            <person name="Grigoriev I.V."/>
        </authorList>
    </citation>
    <scope>NUCLEOTIDE SEQUENCE [LARGE SCALE GENOMIC DNA]</scope>
    <source>
        <strain evidence="14">NRRL Y-17796</strain>
    </source>
</reference>
<evidence type="ECO:0000256" key="6">
    <source>
        <dbReference type="ARBA" id="ARBA00022946"/>
    </source>
</evidence>
<protein>
    <recommendedName>
        <fullName evidence="9">D-lactate dehydrogenase (cytochrome)</fullName>
        <ecNumber evidence="9">1.1.2.4</ecNumber>
    </recommendedName>
    <alternativeName>
        <fullName evidence="11">D-lactate ferricytochrome C oxidoreductase</fullName>
    </alternativeName>
</protein>
<dbReference type="Gene3D" id="3.30.465.10">
    <property type="match status" value="1"/>
</dbReference>
<dbReference type="AlphaFoldDB" id="A0A1E4TLA1"/>
<comment type="similarity">
    <text evidence="3">Belongs to the FAD-binding oxidoreductase/transferase type 4 family.</text>
</comment>
<dbReference type="SUPFAM" id="SSF56176">
    <property type="entry name" value="FAD-binding/transporter-associated domain-like"/>
    <property type="match status" value="1"/>
</dbReference>